<keyword evidence="3" id="KW-0804">Transcription</keyword>
<dbReference type="Pfam" id="PF09339">
    <property type="entry name" value="HTH_IclR"/>
    <property type="match status" value="1"/>
</dbReference>
<dbReference type="Proteomes" id="UP000664761">
    <property type="component" value="Unassembled WGS sequence"/>
</dbReference>
<keyword evidence="7" id="KW-1185">Reference proteome</keyword>
<feature type="domain" description="HTH iclR-type" evidence="4">
    <location>
        <begin position="8"/>
        <end position="70"/>
    </location>
</feature>
<reference evidence="6 7" key="1">
    <citation type="submission" date="2021-03" db="EMBL/GenBank/DDBJ databases">
        <title>Sneathiella sp. CAU 1612 isolated from Kang Won-do.</title>
        <authorList>
            <person name="Kim W."/>
        </authorList>
    </citation>
    <scope>NUCLEOTIDE SEQUENCE [LARGE SCALE GENOMIC DNA]</scope>
    <source>
        <strain evidence="6 7">CAU 1612</strain>
    </source>
</reference>
<dbReference type="InterPro" id="IPR036388">
    <property type="entry name" value="WH-like_DNA-bd_sf"/>
</dbReference>
<dbReference type="Gene3D" id="1.10.10.10">
    <property type="entry name" value="Winged helix-like DNA-binding domain superfamily/Winged helix DNA-binding domain"/>
    <property type="match status" value="1"/>
</dbReference>
<dbReference type="InterPro" id="IPR036390">
    <property type="entry name" value="WH_DNA-bd_sf"/>
</dbReference>
<dbReference type="PANTHER" id="PTHR30136">
    <property type="entry name" value="HELIX-TURN-HELIX TRANSCRIPTIONAL REGULATOR, ICLR FAMILY"/>
    <property type="match status" value="1"/>
</dbReference>
<dbReference type="SMART" id="SM00346">
    <property type="entry name" value="HTH_ICLR"/>
    <property type="match status" value="1"/>
</dbReference>
<name>A0ABS3F5U1_9PROT</name>
<dbReference type="InterPro" id="IPR005471">
    <property type="entry name" value="Tscrpt_reg_IclR_N"/>
</dbReference>
<dbReference type="PROSITE" id="PS51077">
    <property type="entry name" value="HTH_ICLR"/>
    <property type="match status" value="1"/>
</dbReference>
<gene>
    <name evidence="6" type="ORF">J0X12_09700</name>
</gene>
<evidence type="ECO:0000256" key="3">
    <source>
        <dbReference type="ARBA" id="ARBA00023163"/>
    </source>
</evidence>
<dbReference type="Pfam" id="PF01614">
    <property type="entry name" value="IclR_C"/>
    <property type="match status" value="1"/>
</dbReference>
<dbReference type="SUPFAM" id="SSF46785">
    <property type="entry name" value="Winged helix' DNA-binding domain"/>
    <property type="match status" value="1"/>
</dbReference>
<dbReference type="EMBL" id="JAFLNC010000003">
    <property type="protein sequence ID" value="MBO0333889.1"/>
    <property type="molecule type" value="Genomic_DNA"/>
</dbReference>
<evidence type="ECO:0000256" key="2">
    <source>
        <dbReference type="ARBA" id="ARBA00023125"/>
    </source>
</evidence>
<keyword evidence="1" id="KW-0805">Transcription regulation</keyword>
<evidence type="ECO:0000313" key="6">
    <source>
        <dbReference type="EMBL" id="MBO0333889.1"/>
    </source>
</evidence>
<evidence type="ECO:0000256" key="1">
    <source>
        <dbReference type="ARBA" id="ARBA00023015"/>
    </source>
</evidence>
<evidence type="ECO:0000313" key="7">
    <source>
        <dbReference type="Proteomes" id="UP000664761"/>
    </source>
</evidence>
<dbReference type="InterPro" id="IPR029016">
    <property type="entry name" value="GAF-like_dom_sf"/>
</dbReference>
<keyword evidence="2" id="KW-0238">DNA-binding</keyword>
<feature type="domain" description="IclR-ED" evidence="5">
    <location>
        <begin position="64"/>
        <end position="253"/>
    </location>
</feature>
<dbReference type="InterPro" id="IPR014757">
    <property type="entry name" value="Tscrpt_reg_IclR_C"/>
</dbReference>
<dbReference type="PANTHER" id="PTHR30136:SF35">
    <property type="entry name" value="HTH-TYPE TRANSCRIPTIONAL REGULATOR RV1719"/>
    <property type="match status" value="1"/>
</dbReference>
<evidence type="ECO:0000259" key="4">
    <source>
        <dbReference type="PROSITE" id="PS51077"/>
    </source>
</evidence>
<proteinExistence type="predicted"/>
<evidence type="ECO:0000259" key="5">
    <source>
        <dbReference type="PROSITE" id="PS51078"/>
    </source>
</evidence>
<comment type="caution">
    <text evidence="6">The sequence shown here is derived from an EMBL/GenBank/DDBJ whole genome shotgun (WGS) entry which is preliminary data.</text>
</comment>
<dbReference type="SUPFAM" id="SSF55781">
    <property type="entry name" value="GAF domain-like"/>
    <property type="match status" value="1"/>
</dbReference>
<dbReference type="Gene3D" id="3.30.450.40">
    <property type="match status" value="1"/>
</dbReference>
<organism evidence="6 7">
    <name type="scientific">Sneathiella sedimenti</name>
    <dbReference type="NCBI Taxonomy" id="2816034"/>
    <lineage>
        <taxon>Bacteria</taxon>
        <taxon>Pseudomonadati</taxon>
        <taxon>Pseudomonadota</taxon>
        <taxon>Alphaproteobacteria</taxon>
        <taxon>Sneathiellales</taxon>
        <taxon>Sneathiellaceae</taxon>
        <taxon>Sneathiella</taxon>
    </lineage>
</organism>
<accession>A0ABS3F5U1</accession>
<protein>
    <submittedName>
        <fullName evidence="6">IclR family transcriptional regulator</fullName>
    </submittedName>
</protein>
<dbReference type="InterPro" id="IPR050707">
    <property type="entry name" value="HTH_MetabolicPath_Reg"/>
</dbReference>
<dbReference type="RefSeq" id="WP_207044921.1">
    <property type="nucleotide sequence ID" value="NZ_JAFLNC010000003.1"/>
</dbReference>
<dbReference type="PROSITE" id="PS51078">
    <property type="entry name" value="ICLR_ED"/>
    <property type="match status" value="1"/>
</dbReference>
<sequence length="260" mass="28134">MTSLSPPKGSIARAARVLDVLSLAPDGADLTEIVAQSKFTKTTTFRVLASLREIDYVFQDPATRIYRLGSKLAELSRNAERINVSALAERGMARLAEMSEDTVFLSVPEGAVSICVNRKVGAFPIRTLTLDKGDRRPLGVGAGSLALYCSLSDEQRAAVCRVNKSWLTDYGVTEEGLAAEYNFFKANGYARNKGGVVRGMSAIAVPVVTASGRLVAALAIGAINERMEQSRIDNLILPGLKREARRLAGRFNALEKEQNK</sequence>